<dbReference type="Gene3D" id="3.40.50.150">
    <property type="entry name" value="Vaccinia Virus protein VP39"/>
    <property type="match status" value="1"/>
</dbReference>
<dbReference type="EMBL" id="JBHSSW010000012">
    <property type="protein sequence ID" value="MFC6198368.1"/>
    <property type="molecule type" value="Genomic_DNA"/>
</dbReference>
<evidence type="ECO:0000313" key="3">
    <source>
        <dbReference type="Proteomes" id="UP001596303"/>
    </source>
</evidence>
<keyword evidence="2" id="KW-0489">Methyltransferase</keyword>
<reference evidence="3" key="1">
    <citation type="journal article" date="2019" name="Int. J. Syst. Evol. Microbiol.">
        <title>The Global Catalogue of Microorganisms (GCM) 10K type strain sequencing project: providing services to taxonomists for standard genome sequencing and annotation.</title>
        <authorList>
            <consortium name="The Broad Institute Genomics Platform"/>
            <consortium name="The Broad Institute Genome Sequencing Center for Infectious Disease"/>
            <person name="Wu L."/>
            <person name="Ma J."/>
        </authorList>
    </citation>
    <scope>NUCLEOTIDE SEQUENCE [LARGE SCALE GENOMIC DNA]</scope>
    <source>
        <strain evidence="3">CGMCC-1.15741</strain>
    </source>
</reference>
<dbReference type="PANTHER" id="PTHR43591">
    <property type="entry name" value="METHYLTRANSFERASE"/>
    <property type="match status" value="1"/>
</dbReference>
<dbReference type="EC" id="2.1.-.-" evidence="2"/>
<accession>A0ABW1SAF8</accession>
<dbReference type="InterPro" id="IPR029063">
    <property type="entry name" value="SAM-dependent_MTases_sf"/>
</dbReference>
<comment type="caution">
    <text evidence="2">The sequence shown here is derived from an EMBL/GenBank/DDBJ whole genome shotgun (WGS) entry which is preliminary data.</text>
</comment>
<dbReference type="CDD" id="cd02440">
    <property type="entry name" value="AdoMet_MTases"/>
    <property type="match status" value="1"/>
</dbReference>
<dbReference type="RefSeq" id="WP_377378520.1">
    <property type="nucleotide sequence ID" value="NZ_JBHSSW010000012.1"/>
</dbReference>
<sequence>MTFFVKRDEVQPSAKHYKDMPLSQRGRAGMDILGSMQVFSSSTLRDTWKDRFEANPEVAELDQMDTSGMDRASLRDRLVRGRTIAESDQYYRLERFIQRYVAEENFNRGIPSVEEKRDMFATFGAPPSGEPKGSLDLNEAYQAPAYTTTEWHLEPGGWDGYDLYPAMFAHAVGPRVFARGGYAYAMVGEDIRKHRMFFVDQFPRSSYERIVELGCGACTTLMTVGRAYPDAELAGYDTSPTLLKTGHSSAELQGMKIDLKRESADDVSEPDNNCDLVYSYALHHEIPNSVSEKVLREAFRILKPGGDFIMSDLPPFRAVPSFNGVLMDWESAHRGEPFFTQAALMDLDQTMRDIGFVDVESYGMGEHAYPWITKGRKPE</sequence>
<dbReference type="GO" id="GO:0008168">
    <property type="term" value="F:methyltransferase activity"/>
    <property type="evidence" value="ECO:0007669"/>
    <property type="project" value="UniProtKB-KW"/>
</dbReference>
<dbReference type="Pfam" id="PF13649">
    <property type="entry name" value="Methyltransf_25"/>
    <property type="match status" value="1"/>
</dbReference>
<dbReference type="SUPFAM" id="SSF53335">
    <property type="entry name" value="S-adenosyl-L-methionine-dependent methyltransferases"/>
    <property type="match status" value="1"/>
</dbReference>
<name>A0ABW1SAF8_9PROT</name>
<gene>
    <name evidence="2" type="ORF">ACFQDM_09770</name>
</gene>
<dbReference type="PANTHER" id="PTHR43591:SF99">
    <property type="entry name" value="OS06G0646000 PROTEIN"/>
    <property type="match status" value="1"/>
</dbReference>
<protein>
    <submittedName>
        <fullName evidence="2">Class I SAM-dependent methyltransferase</fullName>
        <ecNumber evidence="2">2.1.-.-</ecNumber>
    </submittedName>
</protein>
<organism evidence="2 3">
    <name type="scientific">Ponticaulis profundi</name>
    <dbReference type="NCBI Taxonomy" id="2665222"/>
    <lineage>
        <taxon>Bacteria</taxon>
        <taxon>Pseudomonadati</taxon>
        <taxon>Pseudomonadota</taxon>
        <taxon>Alphaproteobacteria</taxon>
        <taxon>Hyphomonadales</taxon>
        <taxon>Hyphomonadaceae</taxon>
        <taxon>Ponticaulis</taxon>
    </lineage>
</organism>
<dbReference type="Proteomes" id="UP001596303">
    <property type="component" value="Unassembled WGS sequence"/>
</dbReference>
<proteinExistence type="predicted"/>
<evidence type="ECO:0000259" key="1">
    <source>
        <dbReference type="Pfam" id="PF13649"/>
    </source>
</evidence>
<feature type="domain" description="Methyltransferase" evidence="1">
    <location>
        <begin position="210"/>
        <end position="306"/>
    </location>
</feature>
<dbReference type="InterPro" id="IPR041698">
    <property type="entry name" value="Methyltransf_25"/>
</dbReference>
<keyword evidence="2" id="KW-0808">Transferase</keyword>
<dbReference type="GO" id="GO:0032259">
    <property type="term" value="P:methylation"/>
    <property type="evidence" value="ECO:0007669"/>
    <property type="project" value="UniProtKB-KW"/>
</dbReference>
<keyword evidence="3" id="KW-1185">Reference proteome</keyword>
<evidence type="ECO:0000313" key="2">
    <source>
        <dbReference type="EMBL" id="MFC6198368.1"/>
    </source>
</evidence>